<dbReference type="EMBL" id="SVER01000001">
    <property type="protein sequence ID" value="MBE5918219.1"/>
    <property type="molecule type" value="Genomic_DNA"/>
</dbReference>
<evidence type="ECO:0000313" key="4">
    <source>
        <dbReference type="Proteomes" id="UP000766246"/>
    </source>
</evidence>
<sequence>MNLLQILLQALKTRILPLVTKVKLFLSPNYIKSRLTELIRTFFTKVLNIKPKDKNDYYPIGNWLVSKKLAFAMVLIVGVLSLVYIIFSWNALFPGRSNERIKTYSYNNVLLKFAKGNVRIKGKSGYLAYEGEVSKGSCNGVGELKNPAGNVVYQGNFKQSMYEGEGTQYYDDGSIHYKGAFHENLYSGTGTLYRTNGSIEYEGNFVYNKKEGQGILYDMGHNEIFNGMFTEDDIKYSDLLGKSATEVAGSYKGERTLYNTKDEHIRYMPDIDALTVEFADEDSIDTEGEVAAVYVLKDSFNTANGPVKSFKDLSDVLGQPIYVGSSYGTFSELLAITKISDENERVYFSGYPEIDSTAVYNEYIDVTGYENQYEVYLHTYRRDGLVYTFVTEPGLETFYFYFVQDEALADVG</sequence>
<dbReference type="InterPro" id="IPR003409">
    <property type="entry name" value="MORN"/>
</dbReference>
<evidence type="ECO:0000256" key="2">
    <source>
        <dbReference type="SAM" id="Phobius"/>
    </source>
</evidence>
<dbReference type="AlphaFoldDB" id="A0A927U4U7"/>
<dbReference type="Pfam" id="PF02493">
    <property type="entry name" value="MORN"/>
    <property type="match status" value="4"/>
</dbReference>
<reference evidence="3" key="1">
    <citation type="submission" date="2019-04" db="EMBL/GenBank/DDBJ databases">
        <title>Evolution of Biomass-Degrading Anaerobic Consortia Revealed by Metagenomics.</title>
        <authorList>
            <person name="Peng X."/>
        </authorList>
    </citation>
    <scope>NUCLEOTIDE SEQUENCE</scope>
    <source>
        <strain evidence="3">SIG311</strain>
    </source>
</reference>
<dbReference type="Proteomes" id="UP000766246">
    <property type="component" value="Unassembled WGS sequence"/>
</dbReference>
<keyword evidence="2" id="KW-0812">Transmembrane</keyword>
<gene>
    <name evidence="3" type="ORF">E7272_00090</name>
</gene>
<organism evidence="3 4">
    <name type="scientific">Pseudobutyrivibrio ruminis</name>
    <dbReference type="NCBI Taxonomy" id="46206"/>
    <lineage>
        <taxon>Bacteria</taxon>
        <taxon>Bacillati</taxon>
        <taxon>Bacillota</taxon>
        <taxon>Clostridia</taxon>
        <taxon>Lachnospirales</taxon>
        <taxon>Lachnospiraceae</taxon>
        <taxon>Pseudobutyrivibrio</taxon>
    </lineage>
</organism>
<comment type="caution">
    <text evidence="3">The sequence shown here is derived from an EMBL/GenBank/DDBJ whole genome shotgun (WGS) entry which is preliminary data.</text>
</comment>
<protein>
    <recommendedName>
        <fullName evidence="5">MORN repeat-containing protein</fullName>
    </recommendedName>
</protein>
<accession>A0A927U4U7</accession>
<name>A0A927U4U7_9FIRM</name>
<keyword evidence="2" id="KW-1133">Transmembrane helix</keyword>
<dbReference type="SUPFAM" id="SSF82185">
    <property type="entry name" value="Histone H3 K4-specific methyltransferase SET7/9 N-terminal domain"/>
    <property type="match status" value="1"/>
</dbReference>
<evidence type="ECO:0008006" key="5">
    <source>
        <dbReference type="Google" id="ProtNLM"/>
    </source>
</evidence>
<dbReference type="Gene3D" id="2.20.110.10">
    <property type="entry name" value="Histone H3 K4-specific methyltransferase SET7/9 N-terminal domain"/>
    <property type="match status" value="1"/>
</dbReference>
<keyword evidence="2" id="KW-0472">Membrane</keyword>
<evidence type="ECO:0000313" key="3">
    <source>
        <dbReference type="EMBL" id="MBE5918219.1"/>
    </source>
</evidence>
<dbReference type="PANTHER" id="PTHR43215:SF14">
    <property type="entry name" value="RADIAL SPOKE HEAD 1 HOMOLOG"/>
    <property type="match status" value="1"/>
</dbReference>
<keyword evidence="1" id="KW-0677">Repeat</keyword>
<evidence type="ECO:0000256" key="1">
    <source>
        <dbReference type="ARBA" id="ARBA00022737"/>
    </source>
</evidence>
<feature type="transmembrane region" description="Helical" evidence="2">
    <location>
        <begin position="69"/>
        <end position="92"/>
    </location>
</feature>
<dbReference type="PANTHER" id="PTHR43215">
    <property type="entry name" value="RADIAL SPOKE HEAD 1 HOMOLOG"/>
    <property type="match status" value="1"/>
</dbReference>
<proteinExistence type="predicted"/>